<dbReference type="PANTHER" id="PTHR46984">
    <property type="entry name" value="LEUCINE-RICH REPEAT-CONTAINING PROTEIN 71"/>
    <property type="match status" value="1"/>
</dbReference>
<dbReference type="InterPro" id="IPR001611">
    <property type="entry name" value="Leu-rich_rpt"/>
</dbReference>
<organism evidence="1 2">
    <name type="scientific">Blepharisma stoltei</name>
    <dbReference type="NCBI Taxonomy" id="1481888"/>
    <lineage>
        <taxon>Eukaryota</taxon>
        <taxon>Sar</taxon>
        <taxon>Alveolata</taxon>
        <taxon>Ciliophora</taxon>
        <taxon>Postciliodesmatophora</taxon>
        <taxon>Heterotrichea</taxon>
        <taxon>Heterotrichida</taxon>
        <taxon>Blepharismidae</taxon>
        <taxon>Blepharisma</taxon>
    </lineage>
</organism>
<gene>
    <name evidence="1" type="ORF">BSTOLATCC_MIC34806</name>
</gene>
<dbReference type="SMART" id="SM00368">
    <property type="entry name" value="LRR_RI"/>
    <property type="match status" value="3"/>
</dbReference>
<reference evidence="1" key="1">
    <citation type="submission" date="2021-09" db="EMBL/GenBank/DDBJ databases">
        <authorList>
            <consortium name="AG Swart"/>
            <person name="Singh M."/>
            <person name="Singh A."/>
            <person name="Seah K."/>
            <person name="Emmerich C."/>
        </authorList>
    </citation>
    <scope>NUCLEOTIDE SEQUENCE</scope>
    <source>
        <strain evidence="1">ATCC30299</strain>
    </source>
</reference>
<dbReference type="PROSITE" id="PS51450">
    <property type="entry name" value="LRR"/>
    <property type="match status" value="1"/>
</dbReference>
<proteinExistence type="predicted"/>
<dbReference type="PANTHER" id="PTHR46984:SF1">
    <property type="entry name" value="LEUCINE-RICH REPEAT-CONTAINING PROTEIN 71"/>
    <property type="match status" value="1"/>
</dbReference>
<evidence type="ECO:0000313" key="2">
    <source>
        <dbReference type="Proteomes" id="UP001162131"/>
    </source>
</evidence>
<accession>A0AAU9J925</accession>
<sequence length="325" mass="37513">MESSLWSLYCHDSRGLHEIKEAGFKPSGKLWSDISNLLQVLNAKIHPCFKDQIPTESENFSAMSYRFDNFSFKVLMFVLTTANVKQIRFNNCDLNEDLIAMIIEIISLDHINWLQIDWNPGLQDYKYSELLRGDSKLQVLSLKACNLGDNALSYICEALKENKKLKTLDLYGNRIYSLTPIAEMLEVNRSLMHLNLAKNELTDEQLMPLVGAFGKIPFPSERVEEFRRREKEIIKEKAMKNKGHGEIEPPADELIEEEESGQCFLMKNKVFSRLNLSLNKIESDRQLRLILIQALPHFKILMKNNPIPELVKRPLVIGFSQNLVI</sequence>
<keyword evidence="2" id="KW-1185">Reference proteome</keyword>
<dbReference type="InterPro" id="IPR053040">
    <property type="entry name" value="LRR-containing_protein_71"/>
</dbReference>
<evidence type="ECO:0000313" key="1">
    <source>
        <dbReference type="EMBL" id="CAG9323770.1"/>
    </source>
</evidence>
<dbReference type="Proteomes" id="UP001162131">
    <property type="component" value="Unassembled WGS sequence"/>
</dbReference>
<comment type="caution">
    <text evidence="1">The sequence shown here is derived from an EMBL/GenBank/DDBJ whole genome shotgun (WGS) entry which is preliminary data.</text>
</comment>
<dbReference type="EMBL" id="CAJZBQ010000035">
    <property type="protein sequence ID" value="CAG9323770.1"/>
    <property type="molecule type" value="Genomic_DNA"/>
</dbReference>
<name>A0AAU9J925_9CILI</name>
<dbReference type="Gene3D" id="3.80.10.10">
    <property type="entry name" value="Ribonuclease Inhibitor"/>
    <property type="match status" value="1"/>
</dbReference>
<dbReference type="Pfam" id="PF13516">
    <property type="entry name" value="LRR_6"/>
    <property type="match status" value="1"/>
</dbReference>
<protein>
    <submittedName>
        <fullName evidence="1">Uncharacterized protein</fullName>
    </submittedName>
</protein>
<dbReference type="AlphaFoldDB" id="A0AAU9J925"/>
<dbReference type="SUPFAM" id="SSF52047">
    <property type="entry name" value="RNI-like"/>
    <property type="match status" value="1"/>
</dbReference>
<dbReference type="InterPro" id="IPR032675">
    <property type="entry name" value="LRR_dom_sf"/>
</dbReference>